<dbReference type="OrthoDB" id="5959308at2759"/>
<keyword evidence="1" id="KW-1133">Transmembrane helix</keyword>
<feature type="chain" id="PRO_5027790614" evidence="2">
    <location>
        <begin position="30"/>
        <end position="389"/>
    </location>
</feature>
<dbReference type="GO" id="GO:0016020">
    <property type="term" value="C:membrane"/>
    <property type="evidence" value="ECO:0007669"/>
    <property type="project" value="TreeGrafter"/>
</dbReference>
<proteinExistence type="predicted"/>
<keyword evidence="1" id="KW-0812">Transmembrane</keyword>
<feature type="signal peptide" evidence="2">
    <location>
        <begin position="1"/>
        <end position="29"/>
    </location>
</feature>
<sequence length="389" mass="43826">MMAYKFSSVQETATCVLVLYLVLMPNSLSQQVETNPEVLVFRSLKSIGSAIHYFMNMEASIDTNELLGLRVVAESLFTTIENCMDSAKVSVPQAFLEELKLLCARLNVLIPRVLNIYKPTINHEYKTFIASHLKGFRYYRPIRVDKEDRTNIQNLEGLKLEDFQECLGDLSLRNASLCIISNRCWKVLQPKMAKGQSLPYQAMILVMIELLGCSSVVNKKWSPLTIEDAADDICYSLYPKVSSFHANDFVQDPEEVGSFLDSFFACSLLGFHDFLQVTHMRIPAVVKWQLPSGCFGLKDLQNADEAGTCVPRISSAAIGQLGLYLKWLLDPTGFTALTGNTPFPSPSGFIPILCILGILILALFCMRRVRRFILGLLWRVLELLPFTKR</sequence>
<dbReference type="Pfam" id="PF15882">
    <property type="entry name" value="DUF4735"/>
    <property type="match status" value="1"/>
</dbReference>
<dbReference type="InterPro" id="IPR031751">
    <property type="entry name" value="DUF4735"/>
</dbReference>
<evidence type="ECO:0000256" key="1">
    <source>
        <dbReference type="SAM" id="Phobius"/>
    </source>
</evidence>
<reference evidence="4" key="1">
    <citation type="submission" date="2025-08" db="UniProtKB">
        <authorList>
            <consortium name="RefSeq"/>
        </authorList>
    </citation>
    <scope>IDENTIFICATION</scope>
    <source>
        <tissue evidence="4">Tentacle</tissue>
    </source>
</reference>
<dbReference type="KEGG" id="aten:116300954"/>
<dbReference type="InParanoid" id="A0A6P8IGD3"/>
<dbReference type="Proteomes" id="UP000515163">
    <property type="component" value="Unplaced"/>
</dbReference>
<dbReference type="AlphaFoldDB" id="A0A6P8IGD3"/>
<dbReference type="RefSeq" id="XP_031565832.1">
    <property type="nucleotide sequence ID" value="XM_031709972.1"/>
</dbReference>
<evidence type="ECO:0000313" key="3">
    <source>
        <dbReference type="Proteomes" id="UP000515163"/>
    </source>
</evidence>
<protein>
    <submittedName>
        <fullName evidence="4">Uncharacterized protein LOC116300954</fullName>
    </submittedName>
</protein>
<dbReference type="GO" id="GO:0005829">
    <property type="term" value="C:cytosol"/>
    <property type="evidence" value="ECO:0007669"/>
    <property type="project" value="TreeGrafter"/>
</dbReference>
<evidence type="ECO:0000313" key="4">
    <source>
        <dbReference type="RefSeq" id="XP_031565832.1"/>
    </source>
</evidence>
<name>A0A6P8IGD3_ACTTE</name>
<feature type="transmembrane region" description="Helical" evidence="1">
    <location>
        <begin position="348"/>
        <end position="366"/>
    </location>
</feature>
<dbReference type="GeneID" id="116300954"/>
<keyword evidence="2" id="KW-0732">Signal</keyword>
<dbReference type="PANTHER" id="PTHR33539:SF1">
    <property type="entry name" value="UPF0764 PROTEIN C16ORF89"/>
    <property type="match status" value="1"/>
</dbReference>
<evidence type="ECO:0000256" key="2">
    <source>
        <dbReference type="SAM" id="SignalP"/>
    </source>
</evidence>
<keyword evidence="1" id="KW-0472">Membrane</keyword>
<keyword evidence="3" id="KW-1185">Reference proteome</keyword>
<accession>A0A6P8IGD3</accession>
<organism evidence="3 4">
    <name type="scientific">Actinia tenebrosa</name>
    <name type="common">Australian red waratah sea anemone</name>
    <dbReference type="NCBI Taxonomy" id="6105"/>
    <lineage>
        <taxon>Eukaryota</taxon>
        <taxon>Metazoa</taxon>
        <taxon>Cnidaria</taxon>
        <taxon>Anthozoa</taxon>
        <taxon>Hexacorallia</taxon>
        <taxon>Actiniaria</taxon>
        <taxon>Actiniidae</taxon>
        <taxon>Actinia</taxon>
    </lineage>
</organism>
<dbReference type="PANTHER" id="PTHR33539">
    <property type="entry name" value="UPF0764 PROTEIN C16ORF89"/>
    <property type="match status" value="1"/>
</dbReference>
<gene>
    <name evidence="4" type="primary">LOC116300954</name>
</gene>